<dbReference type="AlphaFoldDB" id="A0AA38RW82"/>
<evidence type="ECO:0000256" key="1">
    <source>
        <dbReference type="ARBA" id="ARBA00004123"/>
    </source>
</evidence>
<dbReference type="InterPro" id="IPR050806">
    <property type="entry name" value="pacC/RIM101"/>
</dbReference>
<dbReference type="EMBL" id="JANBVN010000079">
    <property type="protein sequence ID" value="KAJ9149588.1"/>
    <property type="molecule type" value="Genomic_DNA"/>
</dbReference>
<feature type="region of interest" description="Disordered" evidence="10">
    <location>
        <begin position="1"/>
        <end position="46"/>
    </location>
</feature>
<protein>
    <recommendedName>
        <fullName evidence="11">C2H2-type domain-containing protein</fullName>
    </recommendedName>
</protein>
<comment type="caution">
    <text evidence="12">The sequence shown here is derived from an EMBL/GenBank/DDBJ whole genome shotgun (WGS) entry which is preliminary data.</text>
</comment>
<feature type="domain" description="C2H2-type" evidence="11">
    <location>
        <begin position="120"/>
        <end position="147"/>
    </location>
</feature>
<sequence>MASNGTTAETGAQSSGSSNSNGNTPAPSTTATTASNGSNGSASAPAPASADDSLVCRWNACGERFTTPEILYDHICERHVGRKSTNNLNLTCQWASCRTTTVKRDHITSHIRVHVPLKPHKCEFCGKSFKRPQDLKKHVKTHADDSVLVGRPTPQDHNPGMGSAYRGLPPGKATSSYYDHNGAIRTNSATFGQPHQNAHGSYYAHHQQPQSYQPLYYPHQPPPMNPRGYEMGHQAPPFDARKRGYDELNDFFGSVKRRQVDPTSYSQVGRSLMPIHASLSGGGLATELLASHPPSLGVGAGVAHGSGPLTQHYYLPPMPSLRTKDDLHQIDHLLEQMQSTIYESTAQHQQLQQPNYATHAVDLRNSAHYAQRSSADAYGVAAAQHIPSPLAAPPSSSGTPAVTPPSATLSYTSGHSPSASSSGMSPTSRHSSTSVQYPSLPNSAYPGQQAPSTLGSSFDPVTRRHSGGYLQSANGARRSPDEPEGGAPTPRAVHSPPSGSVSSPNESDGSDREYEDWIMNIRLIEKLRQYVRERLDAKAYEDASDDEQRIDPMIVDSERERERSTLDASPGPAAKVEKPLYPSLPRIA</sequence>
<dbReference type="GO" id="GO:0005634">
    <property type="term" value="C:nucleus"/>
    <property type="evidence" value="ECO:0007669"/>
    <property type="project" value="UniProtKB-SubCell"/>
</dbReference>
<keyword evidence="2" id="KW-0678">Repressor</keyword>
<evidence type="ECO:0000256" key="3">
    <source>
        <dbReference type="ARBA" id="ARBA00022723"/>
    </source>
</evidence>
<dbReference type="SMART" id="SM00355">
    <property type="entry name" value="ZnF_C2H2"/>
    <property type="match status" value="3"/>
</dbReference>
<evidence type="ECO:0000259" key="11">
    <source>
        <dbReference type="PROSITE" id="PS50157"/>
    </source>
</evidence>
<evidence type="ECO:0000313" key="13">
    <source>
        <dbReference type="Proteomes" id="UP001174691"/>
    </source>
</evidence>
<evidence type="ECO:0000256" key="9">
    <source>
        <dbReference type="PROSITE-ProRule" id="PRU00042"/>
    </source>
</evidence>
<dbReference type="InterPro" id="IPR036236">
    <property type="entry name" value="Znf_C2H2_sf"/>
</dbReference>
<feature type="compositionally biased region" description="Low complexity" evidence="10">
    <location>
        <begin position="495"/>
        <end position="507"/>
    </location>
</feature>
<dbReference type="GO" id="GO:0045944">
    <property type="term" value="P:positive regulation of transcription by RNA polymerase II"/>
    <property type="evidence" value="ECO:0007669"/>
    <property type="project" value="TreeGrafter"/>
</dbReference>
<feature type="region of interest" description="Disordered" evidence="10">
    <location>
        <begin position="389"/>
        <end position="511"/>
    </location>
</feature>
<feature type="domain" description="C2H2-type" evidence="11">
    <location>
        <begin position="54"/>
        <end position="84"/>
    </location>
</feature>
<keyword evidence="13" id="KW-1185">Reference proteome</keyword>
<evidence type="ECO:0000256" key="6">
    <source>
        <dbReference type="ARBA" id="ARBA00022833"/>
    </source>
</evidence>
<dbReference type="Proteomes" id="UP001174691">
    <property type="component" value="Unassembled WGS sequence"/>
</dbReference>
<name>A0AA38RW82_9PEZI</name>
<feature type="region of interest" description="Disordered" evidence="10">
    <location>
        <begin position="147"/>
        <end position="167"/>
    </location>
</feature>
<dbReference type="Gene3D" id="3.30.160.60">
    <property type="entry name" value="Classic Zinc Finger"/>
    <property type="match status" value="2"/>
</dbReference>
<feature type="compositionally biased region" description="Basic and acidic residues" evidence="10">
    <location>
        <begin position="540"/>
        <end position="565"/>
    </location>
</feature>
<gene>
    <name evidence="12" type="ORF">NKR19_g5671</name>
</gene>
<keyword evidence="3" id="KW-0479">Metal-binding</keyword>
<accession>A0AA38RW82</accession>
<evidence type="ECO:0000256" key="5">
    <source>
        <dbReference type="ARBA" id="ARBA00022771"/>
    </source>
</evidence>
<proteinExistence type="inferred from homology"/>
<feature type="compositionally biased region" description="Polar residues" evidence="10">
    <location>
        <begin position="429"/>
        <end position="456"/>
    </location>
</feature>
<reference evidence="12" key="1">
    <citation type="submission" date="2022-07" db="EMBL/GenBank/DDBJ databases">
        <title>Fungi with potential for degradation of polypropylene.</title>
        <authorList>
            <person name="Gostincar C."/>
        </authorList>
    </citation>
    <scope>NUCLEOTIDE SEQUENCE</scope>
    <source>
        <strain evidence="12">EXF-13287</strain>
    </source>
</reference>
<feature type="compositionally biased region" description="Low complexity" evidence="10">
    <location>
        <begin position="10"/>
        <end position="46"/>
    </location>
</feature>
<dbReference type="FunFam" id="3.30.160.60:FF:001875">
    <property type="entry name" value="pH-response transcription factor pacC/RIM101"/>
    <property type="match status" value="1"/>
</dbReference>
<dbReference type="SUPFAM" id="SSF57667">
    <property type="entry name" value="beta-beta-alpha zinc fingers"/>
    <property type="match status" value="2"/>
</dbReference>
<dbReference type="PROSITE" id="PS50157">
    <property type="entry name" value="ZINC_FINGER_C2H2_2"/>
    <property type="match status" value="3"/>
</dbReference>
<evidence type="ECO:0000256" key="8">
    <source>
        <dbReference type="ARBA" id="ARBA00038089"/>
    </source>
</evidence>
<evidence type="ECO:0000256" key="10">
    <source>
        <dbReference type="SAM" id="MobiDB-lite"/>
    </source>
</evidence>
<dbReference type="PANTHER" id="PTHR47257:SF1">
    <property type="entry name" value="PH-RESPONSE TRANSCRIPTION FACTOR PACC_RIM101"/>
    <property type="match status" value="1"/>
</dbReference>
<dbReference type="InterPro" id="IPR013087">
    <property type="entry name" value="Znf_C2H2_type"/>
</dbReference>
<comment type="subcellular location">
    <subcellularLocation>
        <location evidence="1">Nucleus</location>
    </subcellularLocation>
</comment>
<dbReference type="FunFam" id="3.30.160.60:FF:000458">
    <property type="entry name" value="pH-response transcription factor pacC/RIM101"/>
    <property type="match status" value="1"/>
</dbReference>
<dbReference type="GO" id="GO:0008270">
    <property type="term" value="F:zinc ion binding"/>
    <property type="evidence" value="ECO:0007669"/>
    <property type="project" value="UniProtKB-KW"/>
</dbReference>
<dbReference type="Pfam" id="PF00096">
    <property type="entry name" value="zf-C2H2"/>
    <property type="match status" value="1"/>
</dbReference>
<keyword evidence="7" id="KW-0539">Nucleus</keyword>
<feature type="domain" description="C2H2-type" evidence="11">
    <location>
        <begin position="90"/>
        <end position="119"/>
    </location>
</feature>
<comment type="similarity">
    <text evidence="8">Belongs to the pacC/RIM101 family.</text>
</comment>
<dbReference type="PANTHER" id="PTHR47257">
    <property type="entry name" value="PH-RESPONSE TRANSCRIPTION FACTOR PACC/RIM101"/>
    <property type="match status" value="1"/>
</dbReference>
<evidence type="ECO:0000256" key="7">
    <source>
        <dbReference type="ARBA" id="ARBA00023242"/>
    </source>
</evidence>
<feature type="region of interest" description="Disordered" evidence="10">
    <location>
        <begin position="540"/>
        <end position="588"/>
    </location>
</feature>
<evidence type="ECO:0000313" key="12">
    <source>
        <dbReference type="EMBL" id="KAJ9149588.1"/>
    </source>
</evidence>
<dbReference type="PROSITE" id="PS00028">
    <property type="entry name" value="ZINC_FINGER_C2H2_1"/>
    <property type="match status" value="2"/>
</dbReference>
<evidence type="ECO:0000256" key="4">
    <source>
        <dbReference type="ARBA" id="ARBA00022737"/>
    </source>
</evidence>
<organism evidence="12 13">
    <name type="scientific">Coniochaeta hoffmannii</name>
    <dbReference type="NCBI Taxonomy" id="91930"/>
    <lineage>
        <taxon>Eukaryota</taxon>
        <taxon>Fungi</taxon>
        <taxon>Dikarya</taxon>
        <taxon>Ascomycota</taxon>
        <taxon>Pezizomycotina</taxon>
        <taxon>Sordariomycetes</taxon>
        <taxon>Sordariomycetidae</taxon>
        <taxon>Coniochaetales</taxon>
        <taxon>Coniochaetaceae</taxon>
        <taxon>Coniochaeta</taxon>
    </lineage>
</organism>
<feature type="compositionally biased region" description="Low complexity" evidence="10">
    <location>
        <begin position="389"/>
        <end position="428"/>
    </location>
</feature>
<evidence type="ECO:0000256" key="2">
    <source>
        <dbReference type="ARBA" id="ARBA00022491"/>
    </source>
</evidence>
<keyword evidence="4" id="KW-0677">Repeat</keyword>
<keyword evidence="6" id="KW-0862">Zinc</keyword>
<keyword evidence="5 9" id="KW-0863">Zinc-finger</keyword>